<feature type="transmembrane region" description="Helical" evidence="5">
    <location>
        <begin position="60"/>
        <end position="83"/>
    </location>
</feature>
<evidence type="ECO:0000256" key="3">
    <source>
        <dbReference type="RuleBase" id="RU003322"/>
    </source>
</evidence>
<evidence type="ECO:0000313" key="6">
    <source>
        <dbReference type="EMBL" id="KAL0060441.1"/>
    </source>
</evidence>
<dbReference type="SUPFAM" id="SSF53067">
    <property type="entry name" value="Actin-like ATPase domain"/>
    <property type="match status" value="2"/>
</dbReference>
<evidence type="ECO:0000256" key="4">
    <source>
        <dbReference type="SAM" id="MobiDB-lite"/>
    </source>
</evidence>
<keyword evidence="5" id="KW-0812">Transmembrane</keyword>
<dbReference type="PANTHER" id="PTHR19375">
    <property type="entry name" value="HEAT SHOCK PROTEIN 70KDA"/>
    <property type="match status" value="1"/>
</dbReference>
<feature type="region of interest" description="Disordered" evidence="4">
    <location>
        <begin position="191"/>
        <end position="234"/>
    </location>
</feature>
<evidence type="ECO:0000256" key="2">
    <source>
        <dbReference type="ARBA" id="ARBA00022840"/>
    </source>
</evidence>
<dbReference type="Gene3D" id="3.90.640.10">
    <property type="entry name" value="Actin, Chain A, domain 4"/>
    <property type="match status" value="1"/>
</dbReference>
<accession>A0ABR2ZFJ7</accession>
<comment type="similarity">
    <text evidence="3">Belongs to the heat shock protein 70 family.</text>
</comment>
<sequence length="620" mass="66755">MGTFSASGISTFAPTLASNSLTTVPTSNPMTTTTPTSSATVVPGAIATISVTPSSTRKTIVVVEAVFGGIGGTFILVLTLACCYKKWRARRRRCNEEDPAMVEEKAHSRSSDLMTTVSDTPGVVLRDSKSTLEESVEGNEACGHGRNDQIPENEQPSPSDRRRKNAIQPREVYEHPMSMVLSSSNLHFLYSEGGRNGPSSHLSESGGLQPEPSRVSKVVSNADVEEVSDSNDSFVEAGDCEVETEEREIVVSSPAEAEETGHGAIISVDLGTSYTRVGVLKGGKIEIIPNEFGDLVTPSCIGFNGDERLVGKSAQKALLTNPETTLINAKRLIGRTTDDKGKEPESSSFRVHNKNGKPVVNVQYRGGNKDFLPEELTAMILSSMKEIAEAYLGEKVTHAVVTVPACEFLPFIQLILTIDNSGSMIRGFNDAQRQATKDAGTIAGLTILRLMNDPTAAALAYGVHQNNAPGSKIIVYDLGGGTFDVSLLSVKEDGVFEVLGTAGDAHLGGEDFDERVMRYLVEAHTSRTGRDVSDDSAAMSRLKMEVEKAKVILSRKPSATIKIEDFGDGGRLVETLTRDQFEELNSDLFDQTMNSVNRVLVDAGTTKDEVDEVRLPKYPV</sequence>
<keyword evidence="5" id="KW-0472">Membrane</keyword>
<dbReference type="Pfam" id="PF00012">
    <property type="entry name" value="HSP70"/>
    <property type="match status" value="2"/>
</dbReference>
<evidence type="ECO:0000256" key="1">
    <source>
        <dbReference type="ARBA" id="ARBA00022741"/>
    </source>
</evidence>
<comment type="caution">
    <text evidence="6">The sequence shown here is derived from an EMBL/GenBank/DDBJ whole genome shotgun (WGS) entry which is preliminary data.</text>
</comment>
<dbReference type="InterPro" id="IPR018181">
    <property type="entry name" value="Heat_shock_70_CS"/>
</dbReference>
<protein>
    <submittedName>
        <fullName evidence="6">ATPase with role in protein import into the ER</fullName>
    </submittedName>
</protein>
<organism evidence="6 7">
    <name type="scientific">Marasmius tenuissimus</name>
    <dbReference type="NCBI Taxonomy" id="585030"/>
    <lineage>
        <taxon>Eukaryota</taxon>
        <taxon>Fungi</taxon>
        <taxon>Dikarya</taxon>
        <taxon>Basidiomycota</taxon>
        <taxon>Agaricomycotina</taxon>
        <taxon>Agaricomycetes</taxon>
        <taxon>Agaricomycetidae</taxon>
        <taxon>Agaricales</taxon>
        <taxon>Marasmiineae</taxon>
        <taxon>Marasmiaceae</taxon>
        <taxon>Marasmius</taxon>
    </lineage>
</organism>
<dbReference type="PROSITE" id="PS00329">
    <property type="entry name" value="HSP70_2"/>
    <property type="match status" value="1"/>
</dbReference>
<dbReference type="PRINTS" id="PR00301">
    <property type="entry name" value="HEATSHOCK70"/>
</dbReference>
<feature type="region of interest" description="Disordered" evidence="4">
    <location>
        <begin position="94"/>
        <end position="164"/>
    </location>
</feature>
<reference evidence="6 7" key="1">
    <citation type="submission" date="2024-05" db="EMBL/GenBank/DDBJ databases">
        <title>A draft genome resource for the thread blight pathogen Marasmius tenuissimus strain MS-2.</title>
        <authorList>
            <person name="Yulfo-Soto G.E."/>
            <person name="Baruah I.K."/>
            <person name="Amoako-Attah I."/>
            <person name="Bukari Y."/>
            <person name="Meinhardt L.W."/>
            <person name="Bailey B.A."/>
            <person name="Cohen S.P."/>
        </authorList>
    </citation>
    <scope>NUCLEOTIDE SEQUENCE [LARGE SCALE GENOMIC DNA]</scope>
    <source>
        <strain evidence="6 7">MS-2</strain>
    </source>
</reference>
<dbReference type="EMBL" id="JBBXMP010000176">
    <property type="protein sequence ID" value="KAL0060441.1"/>
    <property type="molecule type" value="Genomic_DNA"/>
</dbReference>
<dbReference type="InterPro" id="IPR043129">
    <property type="entry name" value="ATPase_NBD"/>
</dbReference>
<dbReference type="Gene3D" id="3.30.420.40">
    <property type="match status" value="3"/>
</dbReference>
<keyword evidence="2 3" id="KW-0067">ATP-binding</keyword>
<evidence type="ECO:0000313" key="7">
    <source>
        <dbReference type="Proteomes" id="UP001437256"/>
    </source>
</evidence>
<keyword evidence="7" id="KW-1185">Reference proteome</keyword>
<evidence type="ECO:0000256" key="5">
    <source>
        <dbReference type="SAM" id="Phobius"/>
    </source>
</evidence>
<gene>
    <name evidence="6" type="primary">KAR2_3</name>
    <name evidence="6" type="ORF">AAF712_012762</name>
</gene>
<keyword evidence="1 3" id="KW-0547">Nucleotide-binding</keyword>
<proteinExistence type="inferred from homology"/>
<dbReference type="InterPro" id="IPR013126">
    <property type="entry name" value="Hsp_70_fam"/>
</dbReference>
<dbReference type="Gene3D" id="3.30.30.30">
    <property type="match status" value="1"/>
</dbReference>
<name>A0ABR2ZFJ7_9AGAR</name>
<dbReference type="Proteomes" id="UP001437256">
    <property type="component" value="Unassembled WGS sequence"/>
</dbReference>
<keyword evidence="5" id="KW-1133">Transmembrane helix</keyword>